<evidence type="ECO:0000256" key="9">
    <source>
        <dbReference type="RuleBase" id="RU000492"/>
    </source>
</evidence>
<accession>A0A2S4UDG9</accession>
<reference evidence="14" key="1">
    <citation type="submission" date="2017-12" db="EMBL/GenBank/DDBJ databases">
        <title>Gene loss provides genomic basis for host adaptation in cereal stripe rust fungi.</title>
        <authorList>
            <person name="Xia C."/>
        </authorList>
    </citation>
    <scope>NUCLEOTIDE SEQUENCE [LARGE SCALE GENOMIC DNA]</scope>
    <source>
        <strain evidence="14">93-210</strain>
    </source>
</reference>
<dbReference type="AlphaFoldDB" id="A0A2S4UDG9"/>
<dbReference type="Pfam" id="PF00270">
    <property type="entry name" value="DEAD"/>
    <property type="match status" value="1"/>
</dbReference>
<comment type="domain">
    <text evidence="10">The Q motif is unique to and characteristic of the DEAD box family of RNA helicases and controls ATP binding and hydrolysis.</text>
</comment>
<feature type="region of interest" description="Disordered" evidence="11">
    <location>
        <begin position="585"/>
        <end position="614"/>
    </location>
</feature>
<feature type="region of interest" description="Disordered" evidence="11">
    <location>
        <begin position="643"/>
        <end position="693"/>
    </location>
</feature>
<dbReference type="InterPro" id="IPR011545">
    <property type="entry name" value="DEAD/DEAH_box_helicase_dom"/>
</dbReference>
<evidence type="ECO:0000256" key="5">
    <source>
        <dbReference type="ARBA" id="ARBA00022801"/>
    </source>
</evidence>
<evidence type="ECO:0000256" key="8">
    <source>
        <dbReference type="ARBA" id="ARBA00022884"/>
    </source>
</evidence>
<dbReference type="GO" id="GO:0003724">
    <property type="term" value="F:RNA helicase activity"/>
    <property type="evidence" value="ECO:0007669"/>
    <property type="project" value="UniProtKB-EC"/>
</dbReference>
<dbReference type="PROSITE" id="PS00039">
    <property type="entry name" value="DEAD_ATP_HELICASE"/>
    <property type="match status" value="1"/>
</dbReference>
<comment type="function">
    <text evidence="10">RNA helicase.</text>
</comment>
<keyword evidence="2" id="KW-0690">Ribosome biogenesis</keyword>
<keyword evidence="6 9" id="KW-0347">Helicase</keyword>
<dbReference type="Pfam" id="PF13959">
    <property type="entry name" value="CTE_SPB4"/>
    <property type="match status" value="1"/>
</dbReference>
<dbReference type="GO" id="GO:0016887">
    <property type="term" value="F:ATP hydrolysis activity"/>
    <property type="evidence" value="ECO:0007669"/>
    <property type="project" value="RHEA"/>
</dbReference>
<evidence type="ECO:0000256" key="6">
    <source>
        <dbReference type="ARBA" id="ARBA00022806"/>
    </source>
</evidence>
<dbReference type="GO" id="GO:0006364">
    <property type="term" value="P:rRNA processing"/>
    <property type="evidence" value="ECO:0007669"/>
    <property type="project" value="UniProtKB-KW"/>
</dbReference>
<keyword evidence="15" id="KW-1185">Reference proteome</keyword>
<dbReference type="VEuPathDB" id="FungiDB:PSHT_13762"/>
<evidence type="ECO:0000256" key="1">
    <source>
        <dbReference type="ARBA" id="ARBA00004604"/>
    </source>
</evidence>
<evidence type="ECO:0000256" key="10">
    <source>
        <dbReference type="RuleBase" id="RU365068"/>
    </source>
</evidence>
<dbReference type="SMART" id="SM00490">
    <property type="entry name" value="HELICc"/>
    <property type="match status" value="1"/>
</dbReference>
<dbReference type="PANTHER" id="PTHR24031">
    <property type="entry name" value="RNA HELICASE"/>
    <property type="match status" value="1"/>
</dbReference>
<sequence>MAVVSSQAKSFDDLNPPLASWVLDTIKSLGFHQMTPVQAHTIPLFLENKDVVVQAVTGSGKTLAFVIPIIERLIQLEPRPHSHVAAIIISPTRELATQTFQVVNQFLENRPSTSDQENPSSSSVAPFLKAMLLIGGTGGRSIKQDVSEFQENGANILVATPGRLEEFLFGYSSLTKRKTNDFCESKLRTPFKTLVNLKNLEVLVLDEADRLLDLGFAPVLSNILGKLPKQRRTGLFSATLLNDGLTELIRAGLRNPVKVVVKVQTASQNLLGNDAGPTALTNQFIAVPHVAWKMPQLVRLLNHLAHPDPDQKTQGARKLIVYFATCACVEYFYKILAVLDELKSFSVHSLHGQQSPTRRTMTFTAFKNSNPSIPAVLLCTDLVARGLDLPDVDVVIQFDPQRMCGISSIGLVVLQGQAKVDVQSFYFNLVENWTMLLKSLHLQPLPYIRSPDESRRAERSQTDTDSAADKFNQKVKKIVKTDRGLHDRGVKAFVSYVQFYSKHETSYIFKLDQLDLLSLAFHGFGLIKLPKMPELKPFRNQLDLVTSDGFEVGQEDFNWPKYSYLDPLKEAQREEKYKQSLEAQKSIKETNSKTKPSKQTNQTPTPTTTTITPIDKKILELEQKKLPDKAAWSKKINAKISKEQKRLETSKEKEGGRFKRNNKGADDDDQDNDNDNEEEEEEDGDDNGETDWKELVMEKKTLKKIKLESDQQKLIENDPNQVATANPPPGFDKILESSSKDWLDHLISSIFPFFRLIQPLFSRYAFFFW</sequence>
<evidence type="ECO:0000313" key="15">
    <source>
        <dbReference type="Proteomes" id="UP000239156"/>
    </source>
</evidence>
<evidence type="ECO:0000256" key="7">
    <source>
        <dbReference type="ARBA" id="ARBA00022840"/>
    </source>
</evidence>
<dbReference type="SMART" id="SM00487">
    <property type="entry name" value="DEXDc"/>
    <property type="match status" value="1"/>
</dbReference>
<organism evidence="14 15">
    <name type="scientific">Puccinia striiformis</name>
    <dbReference type="NCBI Taxonomy" id="27350"/>
    <lineage>
        <taxon>Eukaryota</taxon>
        <taxon>Fungi</taxon>
        <taxon>Dikarya</taxon>
        <taxon>Basidiomycota</taxon>
        <taxon>Pucciniomycotina</taxon>
        <taxon>Pucciniomycetes</taxon>
        <taxon>Pucciniales</taxon>
        <taxon>Pucciniaceae</taxon>
        <taxon>Puccinia</taxon>
    </lineage>
</organism>
<dbReference type="PROSITE" id="PS51194">
    <property type="entry name" value="HELICASE_CTER"/>
    <property type="match status" value="1"/>
</dbReference>
<evidence type="ECO:0000313" key="14">
    <source>
        <dbReference type="EMBL" id="POV95204.1"/>
    </source>
</evidence>
<name>A0A2S4UDG9_9BASI</name>
<evidence type="ECO:0000256" key="4">
    <source>
        <dbReference type="ARBA" id="ARBA00022741"/>
    </source>
</evidence>
<dbReference type="InterPro" id="IPR014001">
    <property type="entry name" value="Helicase_ATP-bd"/>
</dbReference>
<feature type="domain" description="Helicase C-terminal" evidence="13">
    <location>
        <begin position="296"/>
        <end position="479"/>
    </location>
</feature>
<protein>
    <recommendedName>
        <fullName evidence="10">ATP-dependent RNA helicase</fullName>
        <ecNumber evidence="10">3.6.4.13</ecNumber>
    </recommendedName>
</protein>
<dbReference type="InterPro" id="IPR027417">
    <property type="entry name" value="P-loop_NTPase"/>
</dbReference>
<feature type="compositionally biased region" description="Acidic residues" evidence="11">
    <location>
        <begin position="666"/>
        <end position="689"/>
    </location>
</feature>
<evidence type="ECO:0000256" key="11">
    <source>
        <dbReference type="SAM" id="MobiDB-lite"/>
    </source>
</evidence>
<comment type="catalytic activity">
    <reaction evidence="10">
        <text>ATP + H2O = ADP + phosphate + H(+)</text>
        <dbReference type="Rhea" id="RHEA:13065"/>
        <dbReference type="ChEBI" id="CHEBI:15377"/>
        <dbReference type="ChEBI" id="CHEBI:15378"/>
        <dbReference type="ChEBI" id="CHEBI:30616"/>
        <dbReference type="ChEBI" id="CHEBI:43474"/>
        <dbReference type="ChEBI" id="CHEBI:456216"/>
        <dbReference type="EC" id="3.6.4.13"/>
    </reaction>
</comment>
<dbReference type="SMART" id="SM01178">
    <property type="entry name" value="DUF4217"/>
    <property type="match status" value="1"/>
</dbReference>
<evidence type="ECO:0000259" key="12">
    <source>
        <dbReference type="PROSITE" id="PS51192"/>
    </source>
</evidence>
<dbReference type="GO" id="GO:0005524">
    <property type="term" value="F:ATP binding"/>
    <property type="evidence" value="ECO:0007669"/>
    <property type="project" value="UniProtKB-UniRule"/>
</dbReference>
<dbReference type="InterPro" id="IPR000629">
    <property type="entry name" value="RNA-helicase_DEAD-box_CS"/>
</dbReference>
<dbReference type="EC" id="3.6.4.13" evidence="10"/>
<dbReference type="GO" id="GO:0005730">
    <property type="term" value="C:nucleolus"/>
    <property type="evidence" value="ECO:0007669"/>
    <property type="project" value="UniProtKB-SubCell"/>
</dbReference>
<keyword evidence="8 10" id="KW-0694">RNA-binding</keyword>
<dbReference type="EMBL" id="PKSL01000357">
    <property type="protein sequence ID" value="POV95204.1"/>
    <property type="molecule type" value="Genomic_DNA"/>
</dbReference>
<keyword evidence="7 9" id="KW-0067">ATP-binding</keyword>
<proteinExistence type="inferred from homology"/>
<keyword evidence="4 9" id="KW-0547">Nucleotide-binding</keyword>
<evidence type="ECO:0000259" key="13">
    <source>
        <dbReference type="PROSITE" id="PS51194"/>
    </source>
</evidence>
<dbReference type="Pfam" id="PF00271">
    <property type="entry name" value="Helicase_C"/>
    <property type="match status" value="1"/>
</dbReference>
<dbReference type="VEuPathDB" id="FungiDB:PSTT_16400"/>
<dbReference type="CDD" id="cd17960">
    <property type="entry name" value="DEADc_DDX55"/>
    <property type="match status" value="1"/>
</dbReference>
<dbReference type="InterPro" id="IPR001650">
    <property type="entry name" value="Helicase_C-like"/>
</dbReference>
<dbReference type="GO" id="GO:0003723">
    <property type="term" value="F:RNA binding"/>
    <property type="evidence" value="ECO:0007669"/>
    <property type="project" value="UniProtKB-UniRule"/>
</dbReference>
<comment type="caution">
    <text evidence="14">The sequence shown here is derived from an EMBL/GenBank/DDBJ whole genome shotgun (WGS) entry which is preliminary data.</text>
</comment>
<dbReference type="Proteomes" id="UP000239156">
    <property type="component" value="Unassembled WGS sequence"/>
</dbReference>
<keyword evidence="5 9" id="KW-0378">Hydrolase</keyword>
<dbReference type="InterPro" id="IPR025313">
    <property type="entry name" value="SPB4-like_CTE"/>
</dbReference>
<dbReference type="PROSITE" id="PS51192">
    <property type="entry name" value="HELICASE_ATP_BIND_1"/>
    <property type="match status" value="1"/>
</dbReference>
<evidence type="ECO:0000256" key="3">
    <source>
        <dbReference type="ARBA" id="ARBA00022552"/>
    </source>
</evidence>
<comment type="similarity">
    <text evidence="9">Belongs to the DEAD box helicase family.</text>
</comment>
<gene>
    <name evidence="14" type="ORF">PSTT_16400</name>
</gene>
<feature type="region of interest" description="Disordered" evidence="11">
    <location>
        <begin position="709"/>
        <end position="730"/>
    </location>
</feature>
<feature type="domain" description="Helicase ATP-binding" evidence="12">
    <location>
        <begin position="42"/>
        <end position="258"/>
    </location>
</feature>
<comment type="subcellular location">
    <subcellularLocation>
        <location evidence="1">Nucleus</location>
        <location evidence="1">Nucleolus</location>
    </subcellularLocation>
</comment>
<dbReference type="SUPFAM" id="SSF52540">
    <property type="entry name" value="P-loop containing nucleoside triphosphate hydrolases"/>
    <property type="match status" value="2"/>
</dbReference>
<feature type="compositionally biased region" description="Low complexity" evidence="11">
    <location>
        <begin position="593"/>
        <end position="613"/>
    </location>
</feature>
<feature type="compositionally biased region" description="Basic and acidic residues" evidence="11">
    <location>
        <begin position="643"/>
        <end position="657"/>
    </location>
</feature>
<dbReference type="Gene3D" id="3.40.50.300">
    <property type="entry name" value="P-loop containing nucleotide triphosphate hydrolases"/>
    <property type="match status" value="2"/>
</dbReference>
<dbReference type="CDD" id="cd18787">
    <property type="entry name" value="SF2_C_DEAD"/>
    <property type="match status" value="1"/>
</dbReference>
<keyword evidence="3" id="KW-0698">rRNA processing</keyword>
<evidence type="ECO:0000256" key="2">
    <source>
        <dbReference type="ARBA" id="ARBA00022517"/>
    </source>
</evidence>